<evidence type="ECO:0000313" key="2">
    <source>
        <dbReference type="EMBL" id="CAE2208602.1"/>
    </source>
</evidence>
<name>A0A7S4M9J3_9STRA</name>
<evidence type="ECO:0008006" key="3">
    <source>
        <dbReference type="Google" id="ProtNLM"/>
    </source>
</evidence>
<feature type="compositionally biased region" description="Polar residues" evidence="1">
    <location>
        <begin position="28"/>
        <end position="39"/>
    </location>
</feature>
<proteinExistence type="predicted"/>
<gene>
    <name evidence="2" type="ORF">OAUR00152_LOCUS3673</name>
</gene>
<dbReference type="EMBL" id="HBKQ01005349">
    <property type="protein sequence ID" value="CAE2208602.1"/>
    <property type="molecule type" value="Transcribed_RNA"/>
</dbReference>
<organism evidence="2">
    <name type="scientific">Odontella aurita</name>
    <dbReference type="NCBI Taxonomy" id="265563"/>
    <lineage>
        <taxon>Eukaryota</taxon>
        <taxon>Sar</taxon>
        <taxon>Stramenopiles</taxon>
        <taxon>Ochrophyta</taxon>
        <taxon>Bacillariophyta</taxon>
        <taxon>Mediophyceae</taxon>
        <taxon>Biddulphiophycidae</taxon>
        <taxon>Eupodiscales</taxon>
        <taxon>Odontellaceae</taxon>
        <taxon>Odontella</taxon>
    </lineage>
</organism>
<feature type="region of interest" description="Disordered" evidence="1">
    <location>
        <begin position="18"/>
        <end position="42"/>
    </location>
</feature>
<sequence length="125" mass="13873">MFCGLVVGNSVVNVGTSSPSPGARLHGGSSNPSGAQSTNRHAEMDALRYLRTHEVRKARLVVVRFTIAEDEDPRQEGRGRFFGDSRPCVHCVRRIRRHHPNVSAVTFFEKGEWITESPEACSPTR</sequence>
<protein>
    <recommendedName>
        <fullName evidence="3">CMP/dCMP-type deaminase domain-containing protein</fullName>
    </recommendedName>
</protein>
<reference evidence="2" key="1">
    <citation type="submission" date="2021-01" db="EMBL/GenBank/DDBJ databases">
        <authorList>
            <person name="Corre E."/>
            <person name="Pelletier E."/>
            <person name="Niang G."/>
            <person name="Scheremetjew M."/>
            <person name="Finn R."/>
            <person name="Kale V."/>
            <person name="Holt S."/>
            <person name="Cochrane G."/>
            <person name="Meng A."/>
            <person name="Brown T."/>
            <person name="Cohen L."/>
        </authorList>
    </citation>
    <scope>NUCLEOTIDE SEQUENCE</scope>
    <source>
        <strain evidence="2">Isolate 1302-5</strain>
    </source>
</reference>
<accession>A0A7S4M9J3</accession>
<dbReference type="AlphaFoldDB" id="A0A7S4M9J3"/>
<evidence type="ECO:0000256" key="1">
    <source>
        <dbReference type="SAM" id="MobiDB-lite"/>
    </source>
</evidence>